<accession>A0A9X1JNI5</accession>
<organism evidence="3 4">
    <name type="scientific">Winogradskyella luteola</name>
    <dbReference type="NCBI Taxonomy" id="2828330"/>
    <lineage>
        <taxon>Bacteria</taxon>
        <taxon>Pseudomonadati</taxon>
        <taxon>Bacteroidota</taxon>
        <taxon>Flavobacteriia</taxon>
        <taxon>Flavobacteriales</taxon>
        <taxon>Flavobacteriaceae</taxon>
        <taxon>Winogradskyella</taxon>
    </lineage>
</organism>
<feature type="domain" description="Secretion system C-terminal sorting" evidence="2">
    <location>
        <begin position="191"/>
        <end position="255"/>
    </location>
</feature>
<evidence type="ECO:0000256" key="1">
    <source>
        <dbReference type="ARBA" id="ARBA00022729"/>
    </source>
</evidence>
<reference evidence="3" key="1">
    <citation type="submission" date="2021-04" db="EMBL/GenBank/DDBJ databases">
        <authorList>
            <person name="Pira H."/>
            <person name="Risdian C."/>
            <person name="Wink J."/>
        </authorList>
    </citation>
    <scope>NUCLEOTIDE SEQUENCE</scope>
    <source>
        <strain evidence="3">WHY3</strain>
    </source>
</reference>
<protein>
    <submittedName>
        <fullName evidence="3">T9SS type A sorting domain-containing protein</fullName>
    </submittedName>
</protein>
<dbReference type="AlphaFoldDB" id="A0A9X1JNI5"/>
<keyword evidence="4" id="KW-1185">Reference proteome</keyword>
<evidence type="ECO:0000259" key="2">
    <source>
        <dbReference type="Pfam" id="PF18962"/>
    </source>
</evidence>
<keyword evidence="1" id="KW-0732">Signal</keyword>
<dbReference type="Proteomes" id="UP001138894">
    <property type="component" value="Unassembled WGS sequence"/>
</dbReference>
<dbReference type="NCBIfam" id="TIGR04183">
    <property type="entry name" value="Por_Secre_tail"/>
    <property type="match status" value="1"/>
</dbReference>
<dbReference type="InterPro" id="IPR026444">
    <property type="entry name" value="Secre_tail"/>
</dbReference>
<gene>
    <name evidence="3" type="ORF">KCG49_00600</name>
</gene>
<dbReference type="Pfam" id="PF18962">
    <property type="entry name" value="Por_Secre_tail"/>
    <property type="match status" value="1"/>
</dbReference>
<evidence type="ECO:0000313" key="4">
    <source>
        <dbReference type="Proteomes" id="UP001138894"/>
    </source>
</evidence>
<dbReference type="EMBL" id="JAGSPD010000001">
    <property type="protein sequence ID" value="MBV7267684.1"/>
    <property type="molecule type" value="Genomic_DNA"/>
</dbReference>
<sequence length="257" mass="29508">MRTFIKFQYVLVLLICFKLSYAQGIQTVRIDFQNPEGFTRHLALGFVEDNSATDGVDYGYDAPYINDLQDDLNWMIENDRFVIQGVGAFSIQKYYPLGMFLSNAGEVTVSLNALENFENQVDVYLYDLELNSYLQLNDTDFTQSMLTGDYINRFFITFSNNVHSEISNNYLLSINDEKKNDINVWYSSQQNQIRVSDLSHNSNGRLTLYNIVGKKVKEEDISNNKNHISTSGISEGVYLVRIETPTFVYSTKVCITN</sequence>
<comment type="caution">
    <text evidence="3">The sequence shown here is derived from an EMBL/GenBank/DDBJ whole genome shotgun (WGS) entry which is preliminary data.</text>
</comment>
<proteinExistence type="predicted"/>
<dbReference type="RefSeq" id="WP_218544239.1">
    <property type="nucleotide sequence ID" value="NZ_JAGSPD010000001.1"/>
</dbReference>
<name>A0A9X1JNI5_9FLAO</name>
<evidence type="ECO:0000313" key="3">
    <source>
        <dbReference type="EMBL" id="MBV7267684.1"/>
    </source>
</evidence>